<name>A0ABS2RBY0_9BACI</name>
<dbReference type="EMBL" id="JAFBFH010000040">
    <property type="protein sequence ID" value="MBM7717161.1"/>
    <property type="molecule type" value="Genomic_DNA"/>
</dbReference>
<dbReference type="Pfam" id="PF08281">
    <property type="entry name" value="Sigma70_r4_2"/>
    <property type="match status" value="1"/>
</dbReference>
<dbReference type="RefSeq" id="WP_205180145.1">
    <property type="nucleotide sequence ID" value="NZ_JAFBFH010000040.1"/>
</dbReference>
<organism evidence="2 3">
    <name type="scientific">Siminovitchia thermophila</name>
    <dbReference type="NCBI Taxonomy" id="1245522"/>
    <lineage>
        <taxon>Bacteria</taxon>
        <taxon>Bacillati</taxon>
        <taxon>Bacillota</taxon>
        <taxon>Bacilli</taxon>
        <taxon>Bacillales</taxon>
        <taxon>Bacillaceae</taxon>
        <taxon>Siminovitchia</taxon>
    </lineage>
</organism>
<dbReference type="Gene3D" id="1.10.10.10">
    <property type="entry name" value="Winged helix-like DNA-binding domain superfamily/Winged helix DNA-binding domain"/>
    <property type="match status" value="1"/>
</dbReference>
<dbReference type="InterPro" id="IPR006523">
    <property type="entry name" value="RinA"/>
</dbReference>
<evidence type="ECO:0000259" key="1">
    <source>
        <dbReference type="Pfam" id="PF08281"/>
    </source>
</evidence>
<keyword evidence="3" id="KW-1185">Reference proteome</keyword>
<dbReference type="InterPro" id="IPR036388">
    <property type="entry name" value="WH-like_DNA-bd_sf"/>
</dbReference>
<dbReference type="InterPro" id="IPR013249">
    <property type="entry name" value="RNA_pol_sigma70_r4_t2"/>
</dbReference>
<evidence type="ECO:0000313" key="3">
    <source>
        <dbReference type="Proteomes" id="UP000823485"/>
    </source>
</evidence>
<dbReference type="SUPFAM" id="SSF88659">
    <property type="entry name" value="Sigma3 and sigma4 domains of RNA polymerase sigma factors"/>
    <property type="match status" value="1"/>
</dbReference>
<comment type="caution">
    <text evidence="2">The sequence shown here is derived from an EMBL/GenBank/DDBJ whole genome shotgun (WGS) entry which is preliminary data.</text>
</comment>
<reference evidence="2 3" key="1">
    <citation type="submission" date="2021-01" db="EMBL/GenBank/DDBJ databases">
        <title>Genomic Encyclopedia of Type Strains, Phase IV (KMG-IV): sequencing the most valuable type-strain genomes for metagenomic binning, comparative biology and taxonomic classification.</title>
        <authorList>
            <person name="Goeker M."/>
        </authorList>
    </citation>
    <scope>NUCLEOTIDE SEQUENCE [LARGE SCALE GENOMIC DNA]</scope>
    <source>
        <strain evidence="2 3">DSM 105453</strain>
    </source>
</reference>
<protein>
    <submittedName>
        <fullName evidence="2">RinA family phage transcriptional activator</fullName>
    </submittedName>
</protein>
<gene>
    <name evidence="2" type="ORF">JOC94_004186</name>
</gene>
<evidence type="ECO:0000313" key="2">
    <source>
        <dbReference type="EMBL" id="MBM7717161.1"/>
    </source>
</evidence>
<proteinExistence type="predicted"/>
<dbReference type="NCBIfam" id="TIGR01636">
    <property type="entry name" value="phage_rinA"/>
    <property type="match status" value="1"/>
</dbReference>
<feature type="domain" description="RNA polymerase sigma factor 70 region 4 type 2" evidence="1">
    <location>
        <begin position="91"/>
        <end position="134"/>
    </location>
</feature>
<sequence length="153" mass="17839">MVKTSKKKHKYAELESLLRHYKNFKTGIKNLQQQLDFIMPGITTSYDIQEGSRGTFVIDSKTERFAIDRIESKRALDLREKISIYELIVSCIDAALDDLNDNERQFVELRYFKGKTIEDLAEIMGYAPRSVFNLRNEVLERLSISLSGVLRLW</sequence>
<accession>A0ABS2RBY0</accession>
<dbReference type="InterPro" id="IPR013324">
    <property type="entry name" value="RNA_pol_sigma_r3/r4-like"/>
</dbReference>
<dbReference type="Proteomes" id="UP000823485">
    <property type="component" value="Unassembled WGS sequence"/>
</dbReference>